<keyword evidence="3" id="KW-1185">Reference proteome</keyword>
<evidence type="ECO:0000256" key="1">
    <source>
        <dbReference type="SAM" id="Phobius"/>
    </source>
</evidence>
<keyword evidence="1" id="KW-0812">Transmembrane</keyword>
<sequence length="113" mass="12200">MVSKGIVVKGAINTTIEDCHVEGYDVAYEIEDSVETRMARNVAISKEEIVLQRLKGMDLRFSGFTLDHIEEAKSKIRRNGRKGFSDSFIGRVAAGALGGSAASVIGPMIVSLL</sequence>
<accession>A0A917EDT5</accession>
<dbReference type="Proteomes" id="UP000612855">
    <property type="component" value="Unassembled WGS sequence"/>
</dbReference>
<keyword evidence="1" id="KW-1133">Transmembrane helix</keyword>
<name>A0A917EDT5_9RHOB</name>
<evidence type="ECO:0000313" key="3">
    <source>
        <dbReference type="Proteomes" id="UP000612855"/>
    </source>
</evidence>
<reference evidence="3" key="1">
    <citation type="journal article" date="2019" name="Int. J. Syst. Evol. Microbiol.">
        <title>The Global Catalogue of Microorganisms (GCM) 10K type strain sequencing project: providing services to taxonomists for standard genome sequencing and annotation.</title>
        <authorList>
            <consortium name="The Broad Institute Genomics Platform"/>
            <consortium name="The Broad Institute Genome Sequencing Center for Infectious Disease"/>
            <person name="Wu L."/>
            <person name="Ma J."/>
        </authorList>
    </citation>
    <scope>NUCLEOTIDE SEQUENCE [LARGE SCALE GENOMIC DNA]</scope>
    <source>
        <strain evidence="3">CGMCC 1.12664</strain>
    </source>
</reference>
<protein>
    <submittedName>
        <fullName evidence="2">Uncharacterized protein</fullName>
    </submittedName>
</protein>
<dbReference type="AlphaFoldDB" id="A0A917EDT5"/>
<gene>
    <name evidence="2" type="ORF">GCM10011360_10100</name>
</gene>
<feature type="transmembrane region" description="Helical" evidence="1">
    <location>
        <begin position="88"/>
        <end position="110"/>
    </location>
</feature>
<proteinExistence type="predicted"/>
<organism evidence="2 3">
    <name type="scientific">Primorskyibacter flagellatus</name>
    <dbReference type="NCBI Taxonomy" id="1387277"/>
    <lineage>
        <taxon>Bacteria</taxon>
        <taxon>Pseudomonadati</taxon>
        <taxon>Pseudomonadota</taxon>
        <taxon>Alphaproteobacteria</taxon>
        <taxon>Rhodobacterales</taxon>
        <taxon>Roseobacteraceae</taxon>
        <taxon>Primorskyibacter</taxon>
    </lineage>
</organism>
<evidence type="ECO:0000313" key="2">
    <source>
        <dbReference type="EMBL" id="GGE23495.1"/>
    </source>
</evidence>
<comment type="caution">
    <text evidence="2">The sequence shown here is derived from an EMBL/GenBank/DDBJ whole genome shotgun (WGS) entry which is preliminary data.</text>
</comment>
<dbReference type="EMBL" id="BMFJ01000001">
    <property type="protein sequence ID" value="GGE23495.1"/>
    <property type="molecule type" value="Genomic_DNA"/>
</dbReference>
<dbReference type="RefSeq" id="WP_188476575.1">
    <property type="nucleotide sequence ID" value="NZ_BMFJ01000001.1"/>
</dbReference>
<keyword evidence="1" id="KW-0472">Membrane</keyword>